<dbReference type="Gene3D" id="2.40.50.40">
    <property type="match status" value="1"/>
</dbReference>
<feature type="compositionally biased region" description="Basic residues" evidence="1">
    <location>
        <begin position="1"/>
        <end position="11"/>
    </location>
</feature>
<feature type="domain" description="Chromo" evidence="3">
    <location>
        <begin position="52"/>
        <end position="107"/>
    </location>
</feature>
<feature type="transmembrane region" description="Helical" evidence="2">
    <location>
        <begin position="65"/>
        <end position="81"/>
    </location>
</feature>
<keyword evidence="5" id="KW-1185">Reference proteome</keyword>
<keyword evidence="2" id="KW-0472">Membrane</keyword>
<evidence type="ECO:0000313" key="4">
    <source>
        <dbReference type="EMBL" id="KAL0578370.1"/>
    </source>
</evidence>
<keyword evidence="2" id="KW-0812">Transmembrane</keyword>
<evidence type="ECO:0000313" key="5">
    <source>
        <dbReference type="Proteomes" id="UP001465976"/>
    </source>
</evidence>
<feature type="region of interest" description="Disordered" evidence="1">
    <location>
        <begin position="380"/>
        <end position="403"/>
    </location>
</feature>
<proteinExistence type="predicted"/>
<dbReference type="InterPro" id="IPR016197">
    <property type="entry name" value="Chromo-like_dom_sf"/>
</dbReference>
<dbReference type="InterPro" id="IPR000953">
    <property type="entry name" value="Chromo/chromo_shadow_dom"/>
</dbReference>
<comment type="caution">
    <text evidence="4">The sequence shown here is derived from an EMBL/GenBank/DDBJ whole genome shotgun (WGS) entry which is preliminary data.</text>
</comment>
<dbReference type="SUPFAM" id="SSF54160">
    <property type="entry name" value="Chromo domain-like"/>
    <property type="match status" value="1"/>
</dbReference>
<feature type="region of interest" description="Disordered" evidence="1">
    <location>
        <begin position="1"/>
        <end position="32"/>
    </location>
</feature>
<name>A0ABR3FTC8_9AGAR</name>
<accession>A0ABR3FTC8</accession>
<sequence>MSSRRKTKKNKPCTDSTDSEERKLTPKAPKAFFNEDGDEQWRVEFVFAARIAKNERWVSFRNPRLSATGLLLIGFVLLNGFQEYLTKWLNFAAVENSWEPEESFEDPNDSNDPVEDSVGTFWQRLGGDASLRDTGNYAVGKTFVLEPEALEDGDDGFKVSRATRRSEGLSQKVLRRLDPLKIKIPARKSEERDEGYETGSTSDPESDDDDANHINDSETAPPDRKGRKAKEKSKPDKDMFPESTQPHLVVPASFLKTKMRLLEEKGYNLQVPGDAEQTFKAYSANPRSREIFRVYSRPSDMNQSLQQLNETTLRSPSVEEEVLMDIEPEFVDPASSFHVDSEESSATISEQHAKEVHADTNTIPDDEVFNKFLVYPEDEMDSAKVPESNAEAGELDNLASHPFELKEDDLGEMELMYPSDGEELDGTEEPSTWDVITHKDLA</sequence>
<feature type="compositionally biased region" description="Basic and acidic residues" evidence="1">
    <location>
        <begin position="211"/>
        <end position="224"/>
    </location>
</feature>
<dbReference type="Proteomes" id="UP001465976">
    <property type="component" value="Unassembled WGS sequence"/>
</dbReference>
<evidence type="ECO:0000256" key="1">
    <source>
        <dbReference type="SAM" id="MobiDB-lite"/>
    </source>
</evidence>
<keyword evidence="2" id="KW-1133">Transmembrane helix</keyword>
<feature type="region of interest" description="Disordered" evidence="1">
    <location>
        <begin position="184"/>
        <end position="247"/>
    </location>
</feature>
<organism evidence="4 5">
    <name type="scientific">Marasmius crinis-equi</name>
    <dbReference type="NCBI Taxonomy" id="585013"/>
    <lineage>
        <taxon>Eukaryota</taxon>
        <taxon>Fungi</taxon>
        <taxon>Dikarya</taxon>
        <taxon>Basidiomycota</taxon>
        <taxon>Agaricomycotina</taxon>
        <taxon>Agaricomycetes</taxon>
        <taxon>Agaricomycetidae</taxon>
        <taxon>Agaricales</taxon>
        <taxon>Marasmiineae</taxon>
        <taxon>Marasmiaceae</taxon>
        <taxon>Marasmius</taxon>
    </lineage>
</organism>
<gene>
    <name evidence="4" type="ORF">V5O48_003622</name>
</gene>
<reference evidence="4 5" key="1">
    <citation type="submission" date="2024-02" db="EMBL/GenBank/DDBJ databases">
        <title>A draft genome for the cacao thread blight pathogen Marasmius crinis-equi.</title>
        <authorList>
            <person name="Cohen S.P."/>
            <person name="Baruah I.K."/>
            <person name="Amoako-Attah I."/>
            <person name="Bukari Y."/>
            <person name="Meinhardt L.W."/>
            <person name="Bailey B.A."/>
        </authorList>
    </citation>
    <scope>NUCLEOTIDE SEQUENCE [LARGE SCALE GENOMIC DNA]</scope>
    <source>
        <strain evidence="4 5">GH-76</strain>
    </source>
</reference>
<evidence type="ECO:0000259" key="3">
    <source>
        <dbReference type="PROSITE" id="PS50013"/>
    </source>
</evidence>
<evidence type="ECO:0000256" key="2">
    <source>
        <dbReference type="SAM" id="Phobius"/>
    </source>
</evidence>
<dbReference type="EMBL" id="JBAHYK010000102">
    <property type="protein sequence ID" value="KAL0578370.1"/>
    <property type="molecule type" value="Genomic_DNA"/>
</dbReference>
<protein>
    <recommendedName>
        <fullName evidence="3">Chromo domain-containing protein</fullName>
    </recommendedName>
</protein>
<dbReference type="PROSITE" id="PS50013">
    <property type="entry name" value="CHROMO_2"/>
    <property type="match status" value="1"/>
</dbReference>
<feature type="region of interest" description="Disordered" evidence="1">
    <location>
        <begin position="418"/>
        <end position="442"/>
    </location>
</feature>